<evidence type="ECO:0000313" key="1">
    <source>
        <dbReference type="EMBL" id="RNA30597.1"/>
    </source>
</evidence>
<proteinExistence type="predicted"/>
<reference evidence="1 2" key="1">
    <citation type="journal article" date="2018" name="Sci. Rep.">
        <title>Genomic signatures of local adaptation to the degree of environmental predictability in rotifers.</title>
        <authorList>
            <person name="Franch-Gras L."/>
            <person name="Hahn C."/>
            <person name="Garcia-Roger E.M."/>
            <person name="Carmona M.J."/>
            <person name="Serra M."/>
            <person name="Gomez A."/>
        </authorList>
    </citation>
    <scope>NUCLEOTIDE SEQUENCE [LARGE SCALE GENOMIC DNA]</scope>
    <source>
        <strain evidence="1">HYR1</strain>
    </source>
</reference>
<evidence type="ECO:0000313" key="2">
    <source>
        <dbReference type="Proteomes" id="UP000276133"/>
    </source>
</evidence>
<name>A0A3M7S4Q7_BRAPC</name>
<gene>
    <name evidence="1" type="ORF">BpHYR1_040091</name>
</gene>
<sequence length="111" mass="13084">MNFAENFFLSIFSIFKAYKDMLLNFKSILGIKEKMKIRRTSSNFSLFVDTGLNFFSNLKKKYGFKNSHKILSDAINDLTQSFHISPKGRNIFKDEQSFDNLLWCNFMNNKN</sequence>
<dbReference type="Proteomes" id="UP000276133">
    <property type="component" value="Unassembled WGS sequence"/>
</dbReference>
<dbReference type="EMBL" id="REGN01002068">
    <property type="protein sequence ID" value="RNA30597.1"/>
    <property type="molecule type" value="Genomic_DNA"/>
</dbReference>
<protein>
    <submittedName>
        <fullName evidence="1">Uncharacterized protein</fullName>
    </submittedName>
</protein>
<comment type="caution">
    <text evidence="1">The sequence shown here is derived from an EMBL/GenBank/DDBJ whole genome shotgun (WGS) entry which is preliminary data.</text>
</comment>
<keyword evidence="2" id="KW-1185">Reference proteome</keyword>
<organism evidence="1 2">
    <name type="scientific">Brachionus plicatilis</name>
    <name type="common">Marine rotifer</name>
    <name type="synonym">Brachionus muelleri</name>
    <dbReference type="NCBI Taxonomy" id="10195"/>
    <lineage>
        <taxon>Eukaryota</taxon>
        <taxon>Metazoa</taxon>
        <taxon>Spiralia</taxon>
        <taxon>Gnathifera</taxon>
        <taxon>Rotifera</taxon>
        <taxon>Eurotatoria</taxon>
        <taxon>Monogononta</taxon>
        <taxon>Pseudotrocha</taxon>
        <taxon>Ploima</taxon>
        <taxon>Brachionidae</taxon>
        <taxon>Brachionus</taxon>
    </lineage>
</organism>
<dbReference type="AlphaFoldDB" id="A0A3M7S4Q7"/>
<accession>A0A3M7S4Q7</accession>